<dbReference type="EMBL" id="KZ502052">
    <property type="protein sequence ID" value="PKU84181.1"/>
    <property type="molecule type" value="Genomic_DNA"/>
</dbReference>
<dbReference type="OrthoDB" id="1924976at2759"/>
<dbReference type="InterPro" id="IPR038862">
    <property type="entry name" value="MPH2"/>
</dbReference>
<reference evidence="2 3" key="2">
    <citation type="journal article" date="2017" name="Nature">
        <title>The Apostasia genome and the evolution of orchids.</title>
        <authorList>
            <person name="Zhang G.Q."/>
            <person name="Liu K.W."/>
            <person name="Li Z."/>
            <person name="Lohaus R."/>
            <person name="Hsiao Y.Y."/>
            <person name="Niu S.C."/>
            <person name="Wang J.Y."/>
            <person name="Lin Y.C."/>
            <person name="Xu Q."/>
            <person name="Chen L.J."/>
            <person name="Yoshida K."/>
            <person name="Fujiwara S."/>
            <person name="Wang Z.W."/>
            <person name="Zhang Y.Q."/>
            <person name="Mitsuda N."/>
            <person name="Wang M."/>
            <person name="Liu G.H."/>
            <person name="Pecoraro L."/>
            <person name="Huang H.X."/>
            <person name="Xiao X.J."/>
            <person name="Lin M."/>
            <person name="Wu X.Y."/>
            <person name="Wu W.L."/>
            <person name="Chen Y.Y."/>
            <person name="Chang S.B."/>
            <person name="Sakamoto S."/>
            <person name="Ohme-Takagi M."/>
            <person name="Yagi M."/>
            <person name="Zeng S.J."/>
            <person name="Shen C.Y."/>
            <person name="Yeh C.M."/>
            <person name="Luo Y.B."/>
            <person name="Tsai W.C."/>
            <person name="Van de Peer Y."/>
            <person name="Liu Z.J."/>
        </authorList>
    </citation>
    <scope>NUCLEOTIDE SEQUENCE [LARGE SCALE GENOMIC DNA]</scope>
    <source>
        <tissue evidence="2">The whole plant</tissue>
    </source>
</reference>
<accession>A0A2I0X8H0</accession>
<dbReference type="InterPro" id="IPR049072">
    <property type="entry name" value="MPH2_C"/>
</dbReference>
<protein>
    <submittedName>
        <fullName evidence="2">Thylakoid lumenal 16.5 kDa protein, chloroplastic</fullName>
    </submittedName>
</protein>
<sequence length="215" mass="22560">MAITLGHAVAAVTTKIAGCARTSGDAGTSVALCLVGERGPAIPAPPLLVGRREGLSACFTALTLSLASPSLAAILEADDDEELLEKVKIDRKKRLQKQGVISSSAKETGYLQELVYKLSKVGKAIENNDFSEASSVLGPSTRADWIQNVNLAFTKLTSSPEEKNEVDAFNSSLASLISSVDKHDIESSKSAFVLSASALEKWVESTGLVGLLKGL</sequence>
<gene>
    <name evidence="2" type="ORF">MA16_Dca002693</name>
</gene>
<dbReference type="Pfam" id="PF20675">
    <property type="entry name" value="MPH2"/>
    <property type="match status" value="1"/>
</dbReference>
<organism evidence="2 3">
    <name type="scientific">Dendrobium catenatum</name>
    <dbReference type="NCBI Taxonomy" id="906689"/>
    <lineage>
        <taxon>Eukaryota</taxon>
        <taxon>Viridiplantae</taxon>
        <taxon>Streptophyta</taxon>
        <taxon>Embryophyta</taxon>
        <taxon>Tracheophyta</taxon>
        <taxon>Spermatophyta</taxon>
        <taxon>Magnoliopsida</taxon>
        <taxon>Liliopsida</taxon>
        <taxon>Asparagales</taxon>
        <taxon>Orchidaceae</taxon>
        <taxon>Epidendroideae</taxon>
        <taxon>Malaxideae</taxon>
        <taxon>Dendrobiinae</taxon>
        <taxon>Dendrobium</taxon>
    </lineage>
</organism>
<feature type="domain" description="Maintenance of Photosystem II under High light 2 C-terminal" evidence="1">
    <location>
        <begin position="110"/>
        <end position="215"/>
    </location>
</feature>
<dbReference type="Proteomes" id="UP000233837">
    <property type="component" value="Unassembled WGS sequence"/>
</dbReference>
<evidence type="ECO:0000259" key="1">
    <source>
        <dbReference type="Pfam" id="PF20675"/>
    </source>
</evidence>
<reference evidence="2 3" key="1">
    <citation type="journal article" date="2016" name="Sci. Rep.">
        <title>The Dendrobium catenatum Lindl. genome sequence provides insights into polysaccharide synthase, floral development and adaptive evolution.</title>
        <authorList>
            <person name="Zhang G.Q."/>
            <person name="Xu Q."/>
            <person name="Bian C."/>
            <person name="Tsai W.C."/>
            <person name="Yeh C.M."/>
            <person name="Liu K.W."/>
            <person name="Yoshida K."/>
            <person name="Zhang L.S."/>
            <person name="Chang S.B."/>
            <person name="Chen F."/>
            <person name="Shi Y."/>
            <person name="Su Y.Y."/>
            <person name="Zhang Y.Q."/>
            <person name="Chen L.J."/>
            <person name="Yin Y."/>
            <person name="Lin M."/>
            <person name="Huang H."/>
            <person name="Deng H."/>
            <person name="Wang Z.W."/>
            <person name="Zhu S.L."/>
            <person name="Zhao X."/>
            <person name="Deng C."/>
            <person name="Niu S.C."/>
            <person name="Huang J."/>
            <person name="Wang M."/>
            <person name="Liu G.H."/>
            <person name="Yang H.J."/>
            <person name="Xiao X.J."/>
            <person name="Hsiao Y.Y."/>
            <person name="Wu W.L."/>
            <person name="Chen Y.Y."/>
            <person name="Mitsuda N."/>
            <person name="Ohme-Takagi M."/>
            <person name="Luo Y.B."/>
            <person name="Van de Peer Y."/>
            <person name="Liu Z.J."/>
        </authorList>
    </citation>
    <scope>NUCLEOTIDE SEQUENCE [LARGE SCALE GENOMIC DNA]</scope>
    <source>
        <tissue evidence="2">The whole plant</tissue>
    </source>
</reference>
<evidence type="ECO:0000313" key="3">
    <source>
        <dbReference type="Proteomes" id="UP000233837"/>
    </source>
</evidence>
<dbReference type="PANTHER" id="PTHR35742:SF1">
    <property type="entry name" value="THYLAKOID LUMENAL 16.5 KDA PROTEIN, CHLOROPLASTIC"/>
    <property type="match status" value="1"/>
</dbReference>
<keyword evidence="3" id="KW-1185">Reference proteome</keyword>
<dbReference type="PANTHER" id="PTHR35742">
    <property type="entry name" value="THYLAKOID LUMENAL 16.5 KDA PROTEIN, CHLOROPLASTIC"/>
    <property type="match status" value="1"/>
</dbReference>
<dbReference type="AlphaFoldDB" id="A0A2I0X8H0"/>
<evidence type="ECO:0000313" key="2">
    <source>
        <dbReference type="EMBL" id="PKU84181.1"/>
    </source>
</evidence>
<dbReference type="GO" id="GO:0010206">
    <property type="term" value="P:photosystem II repair"/>
    <property type="evidence" value="ECO:0007669"/>
    <property type="project" value="InterPro"/>
</dbReference>
<name>A0A2I0X8H0_9ASPA</name>
<proteinExistence type="predicted"/>